<feature type="domain" description="Alcohol dehydrogenase iron-type/glycerol dehydrogenase GldA" evidence="12">
    <location>
        <begin position="9"/>
        <end position="155"/>
    </location>
</feature>
<dbReference type="STRING" id="1221996.QY95_03861"/>
<comment type="similarity">
    <text evidence="1">Belongs to the iron-containing alcohol dehydrogenase family.</text>
</comment>
<evidence type="ECO:0000256" key="10">
    <source>
        <dbReference type="PIRSR" id="PIRSR000112-2"/>
    </source>
</evidence>
<evidence type="ECO:0000313" key="14">
    <source>
        <dbReference type="Proteomes" id="UP000031563"/>
    </source>
</evidence>
<dbReference type="Gene3D" id="1.20.1090.10">
    <property type="entry name" value="Dehydroquinate synthase-like - alpha domain"/>
    <property type="match status" value="1"/>
</dbReference>
<dbReference type="CDD" id="cd08170">
    <property type="entry name" value="GlyDH"/>
    <property type="match status" value="1"/>
</dbReference>
<evidence type="ECO:0000259" key="12">
    <source>
        <dbReference type="Pfam" id="PF00465"/>
    </source>
</evidence>
<dbReference type="PANTHER" id="PTHR43616">
    <property type="entry name" value="GLYCEROL DEHYDROGENASE"/>
    <property type="match status" value="1"/>
</dbReference>
<dbReference type="InterPro" id="IPR018211">
    <property type="entry name" value="ADH_Fe_CS"/>
</dbReference>
<evidence type="ECO:0000256" key="4">
    <source>
        <dbReference type="ARBA" id="ARBA00023027"/>
    </source>
</evidence>
<dbReference type="GO" id="GO:0008888">
    <property type="term" value="F:glycerol dehydrogenase (NAD+) activity"/>
    <property type="evidence" value="ECO:0007669"/>
    <property type="project" value="UniProtKB-EC"/>
</dbReference>
<dbReference type="EC" id="1.1.1.6" evidence="6"/>
<evidence type="ECO:0000256" key="6">
    <source>
        <dbReference type="ARBA" id="ARBA00039147"/>
    </source>
</evidence>
<proteinExistence type="inferred from homology"/>
<evidence type="ECO:0000256" key="1">
    <source>
        <dbReference type="ARBA" id="ARBA00007358"/>
    </source>
</evidence>
<feature type="binding site" evidence="11">
    <location>
        <begin position="95"/>
        <end position="99"/>
    </location>
    <ligand>
        <name>NAD(+)</name>
        <dbReference type="ChEBI" id="CHEBI:57540"/>
    </ligand>
</feature>
<dbReference type="InterPro" id="IPR016205">
    <property type="entry name" value="Glycerol_DH"/>
</dbReference>
<keyword evidence="4 11" id="KW-0520">NAD</keyword>
<comment type="caution">
    <text evidence="13">The sequence shown here is derived from an EMBL/GenBank/DDBJ whole genome shotgun (WGS) entry which is preliminary data.</text>
</comment>
<dbReference type="NCBIfam" id="NF006941">
    <property type="entry name" value="PRK09423.1"/>
    <property type="match status" value="1"/>
</dbReference>
<evidence type="ECO:0000256" key="3">
    <source>
        <dbReference type="ARBA" id="ARBA00023002"/>
    </source>
</evidence>
<keyword evidence="2 9" id="KW-0479">Metal-binding</keyword>
<feature type="binding site" evidence="9">
    <location>
        <position position="255"/>
    </location>
    <ligand>
        <name>glycerol</name>
        <dbReference type="ChEBI" id="CHEBI:17754"/>
    </ligand>
</feature>
<evidence type="ECO:0000256" key="5">
    <source>
        <dbReference type="ARBA" id="ARBA00037918"/>
    </source>
</evidence>
<comment type="cofactor">
    <cofactor evidence="9">
        <name>Zn(2+)</name>
        <dbReference type="ChEBI" id="CHEBI:29105"/>
    </cofactor>
    <text evidence="9">Binds 1 zinc ion per subunit.</text>
</comment>
<feature type="binding site" evidence="10">
    <location>
        <position position="122"/>
    </location>
    <ligand>
        <name>glycerol</name>
        <dbReference type="ChEBI" id="CHEBI:17754"/>
    </ligand>
</feature>
<feature type="binding site" evidence="11">
    <location>
        <position position="126"/>
    </location>
    <ligand>
        <name>NAD(+)</name>
        <dbReference type="ChEBI" id="CHEBI:57540"/>
    </ligand>
</feature>
<name>A0A0F5HN89_BACTR</name>
<sequence>MTNIIFVSPGKYVQGKGALTSIGEHVKQLGRKPLILSGRTAWGVTGETIRNSLQAESIDFRFVQFNGESSINEVNRIKREGEAHGADIVIGVGGGKALDTAKAVADELNVGVVIVPSIASTDAPTSALSVIYTDEGVFEAYKFYNKNPDLVLVDTAIIAKAPARLFASGIADAMATWVEARATFNGNGTAMAGGRTSIAAVAIAQKCEETLFNHAIPAYKAVQKGVVTKHVEAVVEANTLLSGLGFESGGLAGAHAVHNGFTELAGDIHHLTHGEKVAYGTLVHLMLEFHPEEELRKYIAFYQKLGLPTTLKELHLENVTYEELLKVGKAATQEGETMKNLSPDITAEDVANAILAVDQLSAPAAKEVLV</sequence>
<dbReference type="PIRSF" id="PIRSF000112">
    <property type="entry name" value="Glycerol_dehydrogenase"/>
    <property type="match status" value="1"/>
</dbReference>
<dbReference type="InterPro" id="IPR001670">
    <property type="entry name" value="ADH_Fe/GldA"/>
</dbReference>
<dbReference type="SUPFAM" id="SSF56796">
    <property type="entry name" value="Dehydroquinate synthase-like"/>
    <property type="match status" value="1"/>
</dbReference>
<keyword evidence="14" id="KW-1185">Reference proteome</keyword>
<evidence type="ECO:0000256" key="9">
    <source>
        <dbReference type="PIRSR" id="PIRSR000112-1"/>
    </source>
</evidence>
<evidence type="ECO:0000256" key="8">
    <source>
        <dbReference type="ARBA" id="ARBA00049006"/>
    </source>
</evidence>
<dbReference type="PANTHER" id="PTHR43616:SF5">
    <property type="entry name" value="GLYCEROL DEHYDROGENASE 1"/>
    <property type="match status" value="1"/>
</dbReference>
<dbReference type="GO" id="GO:0005829">
    <property type="term" value="C:cytosol"/>
    <property type="evidence" value="ECO:0007669"/>
    <property type="project" value="TreeGrafter"/>
</dbReference>
<reference evidence="13" key="1">
    <citation type="submission" date="2015-02" db="EMBL/GenBank/DDBJ databases">
        <title>Genome Assembly of Bacillaceae bacterium MTCC 8252.</title>
        <authorList>
            <person name="Verma A."/>
            <person name="Khatri I."/>
            <person name="Mual P."/>
            <person name="Subramanian S."/>
            <person name="Krishnamurthi S."/>
        </authorList>
    </citation>
    <scope>NUCLEOTIDE SEQUENCE [LARGE SCALE GENOMIC DNA]</scope>
    <source>
        <strain evidence="13">MTCC 8252</strain>
    </source>
</reference>
<feature type="binding site" evidence="9">
    <location>
        <position position="172"/>
    </location>
    <ligand>
        <name>glycerol</name>
        <dbReference type="ChEBI" id="CHEBI:17754"/>
    </ligand>
</feature>
<keyword evidence="9" id="KW-0862">Zinc</keyword>
<protein>
    <recommendedName>
        <fullName evidence="7">Glycerol dehydrogenase</fullName>
        <ecNumber evidence="6">1.1.1.6</ecNumber>
    </recommendedName>
</protein>
<dbReference type="Proteomes" id="UP000031563">
    <property type="component" value="Unassembled WGS sequence"/>
</dbReference>
<feature type="binding site" evidence="9">
    <location>
        <position position="273"/>
    </location>
    <ligand>
        <name>glycerol</name>
        <dbReference type="ChEBI" id="CHEBI:17754"/>
    </ligand>
</feature>
<evidence type="ECO:0000256" key="7">
    <source>
        <dbReference type="ARBA" id="ARBA00040132"/>
    </source>
</evidence>
<comment type="catalytic activity">
    <reaction evidence="8">
        <text>glycerol + NAD(+) = dihydroxyacetone + NADH + H(+)</text>
        <dbReference type="Rhea" id="RHEA:13769"/>
        <dbReference type="ChEBI" id="CHEBI:15378"/>
        <dbReference type="ChEBI" id="CHEBI:16016"/>
        <dbReference type="ChEBI" id="CHEBI:17754"/>
        <dbReference type="ChEBI" id="CHEBI:57540"/>
        <dbReference type="ChEBI" id="CHEBI:57945"/>
        <dbReference type="EC" id="1.1.1.6"/>
    </reaction>
</comment>
<gene>
    <name evidence="13" type="ORF">QY95_03861</name>
</gene>
<feature type="binding site" evidence="11">
    <location>
        <position position="132"/>
    </location>
    <ligand>
        <name>NAD(+)</name>
        <dbReference type="ChEBI" id="CHEBI:57540"/>
    </ligand>
</feature>
<dbReference type="AlphaFoldDB" id="A0A0F5HN89"/>
<dbReference type="PROSITE" id="PS00913">
    <property type="entry name" value="ADH_IRON_1"/>
    <property type="match status" value="1"/>
</dbReference>
<dbReference type="EMBL" id="JWIR02000083">
    <property type="protein sequence ID" value="KKB34510.1"/>
    <property type="molecule type" value="Genomic_DNA"/>
</dbReference>
<dbReference type="GO" id="GO:0046872">
    <property type="term" value="F:metal ion binding"/>
    <property type="evidence" value="ECO:0007669"/>
    <property type="project" value="UniProtKB-KW"/>
</dbReference>
<dbReference type="RefSeq" id="WP_039235342.1">
    <property type="nucleotide sequence ID" value="NZ_JWIR02000083.1"/>
</dbReference>
<dbReference type="PROSITE" id="PS00060">
    <property type="entry name" value="ADH_IRON_2"/>
    <property type="match status" value="1"/>
</dbReference>
<evidence type="ECO:0000256" key="2">
    <source>
        <dbReference type="ARBA" id="ARBA00022723"/>
    </source>
</evidence>
<organism evidence="13 14">
    <name type="scientific">Bacillus thermotolerans</name>
    <name type="common">Quasibacillus thermotolerans</name>
    <dbReference type="NCBI Taxonomy" id="1221996"/>
    <lineage>
        <taxon>Bacteria</taxon>
        <taxon>Bacillati</taxon>
        <taxon>Bacillota</taxon>
        <taxon>Bacilli</taxon>
        <taxon>Bacillales</taxon>
        <taxon>Bacillaceae</taxon>
        <taxon>Bacillus</taxon>
    </lineage>
</organism>
<dbReference type="Pfam" id="PF00465">
    <property type="entry name" value="Fe-ADH"/>
    <property type="match status" value="1"/>
</dbReference>
<comment type="pathway">
    <text evidence="5">Polyol metabolism; glycerol fermentation; glycerone phosphate from glycerol (oxidative route): step 1/2.</text>
</comment>
<evidence type="ECO:0000256" key="11">
    <source>
        <dbReference type="PIRSR" id="PIRSR000112-3"/>
    </source>
</evidence>
<feature type="binding site" evidence="11">
    <location>
        <position position="128"/>
    </location>
    <ligand>
        <name>NAD(+)</name>
        <dbReference type="ChEBI" id="CHEBI:57540"/>
    </ligand>
</feature>
<dbReference type="Gene3D" id="3.40.50.1970">
    <property type="match status" value="1"/>
</dbReference>
<evidence type="ECO:0000313" key="13">
    <source>
        <dbReference type="EMBL" id="KKB34510.1"/>
    </source>
</evidence>
<accession>A0A0F5HX61</accession>
<keyword evidence="3" id="KW-0560">Oxidoreductase</keyword>
<dbReference type="OrthoDB" id="5198708at2"/>
<accession>A0A0F5HN89</accession>